<accession>A0A1E5RP49</accession>
<keyword evidence="4 5" id="KW-0206">Cytoskeleton</keyword>
<dbReference type="AlphaFoldDB" id="A0A1E5RP49"/>
<dbReference type="Gene3D" id="1.20.120.1900">
    <property type="entry name" value="Gamma-tubulin complex, C-terminal domain"/>
    <property type="match status" value="1"/>
</dbReference>
<dbReference type="GO" id="GO:0043015">
    <property type="term" value="F:gamma-tubulin binding"/>
    <property type="evidence" value="ECO:0007669"/>
    <property type="project" value="InterPro"/>
</dbReference>
<dbReference type="PANTHER" id="PTHR19302:SF33">
    <property type="entry name" value="GAMMA-TUBULIN COMPLEX COMPONENT 5"/>
    <property type="match status" value="1"/>
</dbReference>
<dbReference type="Pfam" id="PF04130">
    <property type="entry name" value="GCP_C_terminal"/>
    <property type="match status" value="1"/>
</dbReference>
<evidence type="ECO:0000259" key="7">
    <source>
        <dbReference type="Pfam" id="PF17681"/>
    </source>
</evidence>
<dbReference type="GO" id="GO:0000922">
    <property type="term" value="C:spindle pole"/>
    <property type="evidence" value="ECO:0007669"/>
    <property type="project" value="InterPro"/>
</dbReference>
<evidence type="ECO:0000313" key="9">
    <source>
        <dbReference type="Proteomes" id="UP000095728"/>
    </source>
</evidence>
<evidence type="ECO:0000256" key="5">
    <source>
        <dbReference type="RuleBase" id="RU363050"/>
    </source>
</evidence>
<proteinExistence type="inferred from homology"/>
<dbReference type="InterPro" id="IPR042241">
    <property type="entry name" value="GCP_C_sf"/>
</dbReference>
<dbReference type="InterPro" id="IPR007259">
    <property type="entry name" value="GCP"/>
</dbReference>
<dbReference type="GO" id="GO:0051225">
    <property type="term" value="P:spindle assembly"/>
    <property type="evidence" value="ECO:0007669"/>
    <property type="project" value="TreeGrafter"/>
</dbReference>
<dbReference type="GO" id="GO:0051011">
    <property type="term" value="F:microtubule minus-end binding"/>
    <property type="evidence" value="ECO:0007669"/>
    <property type="project" value="TreeGrafter"/>
</dbReference>
<reference evidence="9" key="1">
    <citation type="journal article" date="2016" name="Genome Announc.">
        <title>Genome sequences of three species of Hanseniaspora isolated from spontaneous wine fermentations.</title>
        <authorList>
            <person name="Sternes P.R."/>
            <person name="Lee D."/>
            <person name="Kutyna D.R."/>
            <person name="Borneman A.R."/>
        </authorList>
    </citation>
    <scope>NUCLEOTIDE SEQUENCE [LARGE SCALE GENOMIC DNA]</scope>
    <source>
        <strain evidence="9">AWRI3579</strain>
    </source>
</reference>
<evidence type="ECO:0000256" key="1">
    <source>
        <dbReference type="ARBA" id="ARBA00010337"/>
    </source>
</evidence>
<gene>
    <name evidence="8" type="ORF">AWRI3579_g732</name>
</gene>
<keyword evidence="3 5" id="KW-0493">Microtubule</keyword>
<dbReference type="PANTHER" id="PTHR19302">
    <property type="entry name" value="GAMMA TUBULIN COMPLEX PROTEIN"/>
    <property type="match status" value="1"/>
</dbReference>
<dbReference type="GO" id="GO:0000278">
    <property type="term" value="P:mitotic cell cycle"/>
    <property type="evidence" value="ECO:0007669"/>
    <property type="project" value="TreeGrafter"/>
</dbReference>
<evidence type="ECO:0000313" key="8">
    <source>
        <dbReference type="EMBL" id="OEJ88657.1"/>
    </source>
</evidence>
<feature type="domain" description="Gamma tubulin complex component protein N-terminal" evidence="7">
    <location>
        <begin position="155"/>
        <end position="436"/>
    </location>
</feature>
<dbReference type="STRING" id="56408.A0A1E5RP49"/>
<dbReference type="GO" id="GO:0005816">
    <property type="term" value="C:spindle pole body"/>
    <property type="evidence" value="ECO:0007669"/>
    <property type="project" value="UniProtKB-ARBA"/>
</dbReference>
<dbReference type="InterPro" id="IPR041470">
    <property type="entry name" value="GCP_N"/>
</dbReference>
<protein>
    <recommendedName>
        <fullName evidence="5">Spindle pole body component</fullName>
    </recommendedName>
</protein>
<sequence length="804" mass="93777">MKYREPQRGSFVDDGNWDQILFLVTKLAKCVDFHELQHQITLFMEAADPQVAHPTSAVVSSENQARAYLTKETLQEHDVQRSFFQPPPLNHGNNFSQSNGMNQSSFENLDDQMSDIRSRLSASTRASYFHGSNREPMCKIVEVYFPYLVSEDSLLKSLPYTLLGITSKTLPIHNDMTIEIPENMTNGDTQLLHDILEASLLFQYLNSCIQQQNLKKHSRMKKYLLKAISEKLQNYMQFINAMFPSVQSLRELYYKLYWKILELRFYNYVLSLFAEKRGDEILIILEEMQKDCFNFSEKFNWASEFVSSLKDIYVGYLLTWLTKGELPNDFDSEEFFIQNRSKQQSSALSNLRLSDFYLEQTQLPHFLFSFQPILGNKYCEIVFSVGNSLLFLLHYCHEYRWVNDFTTSYSQKYKDCDLLTNPAQFIAVLNEQNETVCIYIESLLKEKYYLVKVAQVIQQLLLMGNSKFIDILVHETEGLLEDEAQFMQGTTLTTSLKSAIAKSSFRNMLNKEDRNMVLNRIDARILEVGHGSIGWNVFTLDYIIPKELEPIFSKQTQRTYLKLFNFFWRLKRVQYLFAKEWNSNNAVLASLKKLAIKKSPLIRDIVGKVSRLNCCKNIMHQFLCSIESYLKFFLVDANFQECIHEFETNINDENLFVSNNGILLPKQQYRKATKPKSLDELRGLQEQMLQRTMKSILINTKDPQKIGKYTMEFFSTSLIRIFSAVLEFLSAYSELNEILYTAFLYFSSNIQGERSVNNLSKLNEVLLKVVRCYGEFDTKKSTFVRELKIDGSFEAVELSKMLHG</sequence>
<dbReference type="GO" id="GO:0031122">
    <property type="term" value="P:cytoplasmic microtubule organization"/>
    <property type="evidence" value="ECO:0007669"/>
    <property type="project" value="TreeGrafter"/>
</dbReference>
<keyword evidence="2 5" id="KW-0963">Cytoplasm</keyword>
<dbReference type="Proteomes" id="UP000095728">
    <property type="component" value="Unassembled WGS sequence"/>
</dbReference>
<evidence type="ECO:0000256" key="2">
    <source>
        <dbReference type="ARBA" id="ARBA00022490"/>
    </source>
</evidence>
<keyword evidence="9" id="KW-1185">Reference proteome</keyword>
<comment type="subcellular location">
    <subcellularLocation>
        <location evidence="5">Cytoplasm</location>
        <location evidence="5">Cytoskeleton</location>
        <location evidence="5">Microtubule organizing center</location>
    </subcellularLocation>
</comment>
<dbReference type="EMBL" id="LPNM01000005">
    <property type="protein sequence ID" value="OEJ88657.1"/>
    <property type="molecule type" value="Genomic_DNA"/>
</dbReference>
<dbReference type="GO" id="GO:0005874">
    <property type="term" value="C:microtubule"/>
    <property type="evidence" value="ECO:0007669"/>
    <property type="project" value="UniProtKB-KW"/>
</dbReference>
<dbReference type="GO" id="GO:0000930">
    <property type="term" value="C:gamma-tubulin complex"/>
    <property type="evidence" value="ECO:0007669"/>
    <property type="project" value="TreeGrafter"/>
</dbReference>
<dbReference type="InParanoid" id="A0A1E5RP49"/>
<dbReference type="OrthoDB" id="5860513at2759"/>
<dbReference type="GO" id="GO:0007020">
    <property type="term" value="P:microtubule nucleation"/>
    <property type="evidence" value="ECO:0007669"/>
    <property type="project" value="InterPro"/>
</dbReference>
<comment type="similarity">
    <text evidence="1 5">Belongs to the TUBGCP family.</text>
</comment>
<feature type="domain" description="Gamma tubulin complex component C-terminal" evidence="6">
    <location>
        <begin position="455"/>
        <end position="789"/>
    </location>
</feature>
<comment type="caution">
    <text evidence="8">The sequence shown here is derived from an EMBL/GenBank/DDBJ whole genome shotgun (WGS) entry which is preliminary data.</text>
</comment>
<name>A0A1E5RP49_9ASCO</name>
<evidence type="ECO:0000259" key="6">
    <source>
        <dbReference type="Pfam" id="PF04130"/>
    </source>
</evidence>
<organism evidence="8 9">
    <name type="scientific">Hanseniaspora osmophila</name>
    <dbReference type="NCBI Taxonomy" id="56408"/>
    <lineage>
        <taxon>Eukaryota</taxon>
        <taxon>Fungi</taxon>
        <taxon>Dikarya</taxon>
        <taxon>Ascomycota</taxon>
        <taxon>Saccharomycotina</taxon>
        <taxon>Saccharomycetes</taxon>
        <taxon>Saccharomycodales</taxon>
        <taxon>Saccharomycodaceae</taxon>
        <taxon>Hanseniaspora</taxon>
    </lineage>
</organism>
<evidence type="ECO:0000256" key="3">
    <source>
        <dbReference type="ARBA" id="ARBA00022701"/>
    </source>
</evidence>
<dbReference type="FunCoup" id="A0A1E5RP49">
    <property type="interactions" value="208"/>
</dbReference>
<dbReference type="InterPro" id="IPR040457">
    <property type="entry name" value="GCP_C"/>
</dbReference>
<dbReference type="Pfam" id="PF17681">
    <property type="entry name" value="GCP_N_terminal"/>
    <property type="match status" value="1"/>
</dbReference>
<dbReference type="GO" id="GO:0051321">
    <property type="term" value="P:meiotic cell cycle"/>
    <property type="evidence" value="ECO:0007669"/>
    <property type="project" value="TreeGrafter"/>
</dbReference>
<evidence type="ECO:0000256" key="4">
    <source>
        <dbReference type="ARBA" id="ARBA00023212"/>
    </source>
</evidence>